<feature type="transmembrane region" description="Helical" evidence="9">
    <location>
        <begin position="92"/>
        <end position="114"/>
    </location>
</feature>
<feature type="transmembrane region" description="Helical" evidence="9">
    <location>
        <begin position="53"/>
        <end position="71"/>
    </location>
</feature>
<evidence type="ECO:0000256" key="5">
    <source>
        <dbReference type="ARBA" id="ARBA00022692"/>
    </source>
</evidence>
<comment type="caution">
    <text evidence="9">Lacks conserved residue(s) required for the propagation of feature annotation.</text>
</comment>
<evidence type="ECO:0000313" key="12">
    <source>
        <dbReference type="Proteomes" id="UP000532440"/>
    </source>
</evidence>
<dbReference type="EMBL" id="JACHGB010000005">
    <property type="protein sequence ID" value="MBB5272945.1"/>
    <property type="molecule type" value="Genomic_DNA"/>
</dbReference>
<dbReference type="GO" id="GO:0005886">
    <property type="term" value="C:plasma membrane"/>
    <property type="evidence" value="ECO:0007669"/>
    <property type="project" value="UniProtKB-SubCell"/>
</dbReference>
<dbReference type="AlphaFoldDB" id="A0A7W8HJ01"/>
<evidence type="ECO:0000259" key="10">
    <source>
        <dbReference type="Pfam" id="PF04290"/>
    </source>
</evidence>
<keyword evidence="12" id="KW-1185">Reference proteome</keyword>
<organism evidence="11 12">
    <name type="scientific">Quisquiliibacterium transsilvanicum</name>
    <dbReference type="NCBI Taxonomy" id="1549638"/>
    <lineage>
        <taxon>Bacteria</taxon>
        <taxon>Pseudomonadati</taxon>
        <taxon>Pseudomonadota</taxon>
        <taxon>Betaproteobacteria</taxon>
        <taxon>Burkholderiales</taxon>
        <taxon>Burkholderiaceae</taxon>
        <taxon>Quisquiliibacterium</taxon>
    </lineage>
</organism>
<dbReference type="Proteomes" id="UP000532440">
    <property type="component" value="Unassembled WGS sequence"/>
</dbReference>
<comment type="subcellular location">
    <subcellularLocation>
        <location evidence="1 9">Cell inner membrane</location>
        <topology evidence="1 9">Multi-pass membrane protein</topology>
    </subcellularLocation>
</comment>
<dbReference type="Pfam" id="PF04290">
    <property type="entry name" value="DctQ"/>
    <property type="match status" value="1"/>
</dbReference>
<keyword evidence="3" id="KW-1003">Cell membrane</keyword>
<evidence type="ECO:0000256" key="1">
    <source>
        <dbReference type="ARBA" id="ARBA00004429"/>
    </source>
</evidence>
<dbReference type="InterPro" id="IPR007387">
    <property type="entry name" value="TRAP_DctQ"/>
</dbReference>
<protein>
    <recommendedName>
        <fullName evidence="9">TRAP transporter small permease protein</fullName>
    </recommendedName>
</protein>
<dbReference type="GO" id="GO:0022857">
    <property type="term" value="F:transmembrane transporter activity"/>
    <property type="evidence" value="ECO:0007669"/>
    <property type="project" value="UniProtKB-UniRule"/>
</dbReference>
<evidence type="ECO:0000256" key="7">
    <source>
        <dbReference type="ARBA" id="ARBA00023136"/>
    </source>
</evidence>
<evidence type="ECO:0000256" key="4">
    <source>
        <dbReference type="ARBA" id="ARBA00022519"/>
    </source>
</evidence>
<comment type="caution">
    <text evidence="11">The sequence shown here is derived from an EMBL/GenBank/DDBJ whole genome shotgun (WGS) entry which is preliminary data.</text>
</comment>
<evidence type="ECO:0000256" key="8">
    <source>
        <dbReference type="ARBA" id="ARBA00038436"/>
    </source>
</evidence>
<gene>
    <name evidence="11" type="ORF">HNQ70_002968</name>
</gene>
<feature type="transmembrane region" description="Helical" evidence="9">
    <location>
        <begin position="134"/>
        <end position="155"/>
    </location>
</feature>
<proteinExistence type="inferred from homology"/>
<dbReference type="InterPro" id="IPR055348">
    <property type="entry name" value="DctQ"/>
</dbReference>
<reference evidence="11 12" key="1">
    <citation type="submission" date="2020-08" db="EMBL/GenBank/DDBJ databases">
        <title>Genomic Encyclopedia of Type Strains, Phase IV (KMG-IV): sequencing the most valuable type-strain genomes for metagenomic binning, comparative biology and taxonomic classification.</title>
        <authorList>
            <person name="Goeker M."/>
        </authorList>
    </citation>
    <scope>NUCLEOTIDE SEQUENCE [LARGE SCALE GENOMIC DNA]</scope>
    <source>
        <strain evidence="11 12">DSM 29781</strain>
    </source>
</reference>
<keyword evidence="5 9" id="KW-0812">Transmembrane</keyword>
<comment type="function">
    <text evidence="9">Part of the tripartite ATP-independent periplasmic (TRAP) transport system.</text>
</comment>
<evidence type="ECO:0000256" key="9">
    <source>
        <dbReference type="RuleBase" id="RU369079"/>
    </source>
</evidence>
<evidence type="ECO:0000256" key="6">
    <source>
        <dbReference type="ARBA" id="ARBA00022989"/>
    </source>
</evidence>
<evidence type="ECO:0000256" key="3">
    <source>
        <dbReference type="ARBA" id="ARBA00022475"/>
    </source>
</evidence>
<keyword evidence="4 9" id="KW-0997">Cell inner membrane</keyword>
<keyword evidence="7 9" id="KW-0472">Membrane</keyword>
<evidence type="ECO:0000313" key="11">
    <source>
        <dbReference type="EMBL" id="MBB5272945.1"/>
    </source>
</evidence>
<dbReference type="PANTHER" id="PTHR35011">
    <property type="entry name" value="2,3-DIKETO-L-GULONATE TRAP TRANSPORTER SMALL PERMEASE PROTEIN YIAM"/>
    <property type="match status" value="1"/>
</dbReference>
<dbReference type="RefSeq" id="WP_183968984.1">
    <property type="nucleotide sequence ID" value="NZ_BAABEW010000024.1"/>
</dbReference>
<keyword evidence="6 9" id="KW-1133">Transmembrane helix</keyword>
<sequence length="197" mass="21630">MKLLLRFSRIIDRLNAAIGESVSWLVLVVVLVSSANAVLRKTMSMGSNAALELQLYLFAAIFLLNGGYTLLRNEHVRIDVLFVRLSERKRMWIDIFGILVFLMPVTLITAWLTLPVLIRTYVGSEHSASAGGLLLWPAWLLVPVGFALLFLQGLSELVKRVARLRGIDLPPPPGAAAAAPPDPLEVLAEARLPGERA</sequence>
<evidence type="ECO:0000256" key="2">
    <source>
        <dbReference type="ARBA" id="ARBA00022448"/>
    </source>
</evidence>
<comment type="similarity">
    <text evidence="8 9">Belongs to the TRAP transporter small permease family.</text>
</comment>
<accession>A0A7W8HJ01</accession>
<name>A0A7W8HJ01_9BURK</name>
<keyword evidence="2 9" id="KW-0813">Transport</keyword>
<comment type="subunit">
    <text evidence="9">The complex comprises the extracytoplasmic solute receptor protein and the two transmembrane proteins.</text>
</comment>
<feature type="domain" description="Tripartite ATP-independent periplasmic transporters DctQ component" evidence="10">
    <location>
        <begin position="30"/>
        <end position="162"/>
    </location>
</feature>
<dbReference type="PANTHER" id="PTHR35011:SF4">
    <property type="entry name" value="SLL1102 PROTEIN"/>
    <property type="match status" value="1"/>
</dbReference>